<accession>A0A6H5H9K9</accession>
<evidence type="ECO:0000313" key="2">
    <source>
        <dbReference type="EMBL" id="CAB0013050.1"/>
    </source>
</evidence>
<proteinExistence type="predicted"/>
<dbReference type="EMBL" id="CADCXU010025927">
    <property type="protein sequence ID" value="CAB0013050.1"/>
    <property type="molecule type" value="Genomic_DNA"/>
</dbReference>
<feature type="compositionally biased region" description="Low complexity" evidence="1">
    <location>
        <begin position="15"/>
        <end position="31"/>
    </location>
</feature>
<feature type="region of interest" description="Disordered" evidence="1">
    <location>
        <begin position="12"/>
        <end position="54"/>
    </location>
</feature>
<organism evidence="2 3">
    <name type="scientific">Nesidiocoris tenuis</name>
    <dbReference type="NCBI Taxonomy" id="355587"/>
    <lineage>
        <taxon>Eukaryota</taxon>
        <taxon>Metazoa</taxon>
        <taxon>Ecdysozoa</taxon>
        <taxon>Arthropoda</taxon>
        <taxon>Hexapoda</taxon>
        <taxon>Insecta</taxon>
        <taxon>Pterygota</taxon>
        <taxon>Neoptera</taxon>
        <taxon>Paraneoptera</taxon>
        <taxon>Hemiptera</taxon>
        <taxon>Heteroptera</taxon>
        <taxon>Panheteroptera</taxon>
        <taxon>Cimicomorpha</taxon>
        <taxon>Miridae</taxon>
        <taxon>Dicyphina</taxon>
        <taxon>Nesidiocoris</taxon>
    </lineage>
</organism>
<protein>
    <submittedName>
        <fullName evidence="2">Uncharacterized protein</fullName>
    </submittedName>
</protein>
<sequence length="54" mass="5202">IRKRRLAKLAALDMSGGSSSAGPGAQSPTSPIGSMSAATSPVTPGTSSSQGRGD</sequence>
<feature type="non-terminal residue" evidence="2">
    <location>
        <position position="1"/>
    </location>
</feature>
<evidence type="ECO:0000256" key="1">
    <source>
        <dbReference type="SAM" id="MobiDB-lite"/>
    </source>
</evidence>
<keyword evidence="3" id="KW-1185">Reference proteome</keyword>
<reference evidence="2 3" key="1">
    <citation type="submission" date="2020-02" db="EMBL/GenBank/DDBJ databases">
        <authorList>
            <person name="Ferguson B K."/>
        </authorList>
    </citation>
    <scope>NUCLEOTIDE SEQUENCE [LARGE SCALE GENOMIC DNA]</scope>
</reference>
<feature type="compositionally biased region" description="Polar residues" evidence="1">
    <location>
        <begin position="32"/>
        <end position="54"/>
    </location>
</feature>
<dbReference type="AlphaFoldDB" id="A0A6H5H9K9"/>
<gene>
    <name evidence="2" type="ORF">NTEN_LOCUS17717</name>
</gene>
<dbReference type="Proteomes" id="UP000479000">
    <property type="component" value="Unassembled WGS sequence"/>
</dbReference>
<evidence type="ECO:0000313" key="3">
    <source>
        <dbReference type="Proteomes" id="UP000479000"/>
    </source>
</evidence>
<name>A0A6H5H9K9_9HEMI</name>